<protein>
    <submittedName>
        <fullName evidence="3">DUF1311 domain-containing protein</fullName>
    </submittedName>
</protein>
<feature type="signal peptide" evidence="1">
    <location>
        <begin position="1"/>
        <end position="27"/>
    </location>
</feature>
<feature type="domain" description="Lysozyme inhibitor LprI-like N-terminal" evidence="2">
    <location>
        <begin position="43"/>
        <end position="132"/>
    </location>
</feature>
<dbReference type="Pfam" id="PF07007">
    <property type="entry name" value="LprI"/>
    <property type="match status" value="1"/>
</dbReference>
<name>A0AAP6ZV27_9VIBR</name>
<sequence>MLISRWSRFVFRLFVLSLLILSVQSFADEFGTDCHLPASLCQLEKELASSDAELNRVYKDIMHRIKVGELPKRALVDASDLKQSLTISQRSWLKFKEKNCDAFYVLNSGGMQRNEARLECEIEMTNDRTNYLKMWY</sequence>
<dbReference type="Proteomes" id="UP000576645">
    <property type="component" value="Unassembled WGS sequence"/>
</dbReference>
<evidence type="ECO:0000256" key="1">
    <source>
        <dbReference type="SAM" id="SignalP"/>
    </source>
</evidence>
<proteinExistence type="predicted"/>
<dbReference type="EMBL" id="VTXP01000025">
    <property type="protein sequence ID" value="NOJ26053.1"/>
    <property type="molecule type" value="Genomic_DNA"/>
</dbReference>
<accession>A0AAP6ZV27</accession>
<comment type="caution">
    <text evidence="3">The sequence shown here is derived from an EMBL/GenBank/DDBJ whole genome shotgun (WGS) entry which is preliminary data.</text>
</comment>
<dbReference type="InterPro" id="IPR009739">
    <property type="entry name" value="LprI-like_N"/>
</dbReference>
<organism evidence="3 4">
    <name type="scientific">Vibrio coralliilyticus</name>
    <dbReference type="NCBI Taxonomy" id="190893"/>
    <lineage>
        <taxon>Bacteria</taxon>
        <taxon>Pseudomonadati</taxon>
        <taxon>Pseudomonadota</taxon>
        <taxon>Gammaproteobacteria</taxon>
        <taxon>Vibrionales</taxon>
        <taxon>Vibrionaceae</taxon>
        <taxon>Vibrio</taxon>
    </lineage>
</organism>
<evidence type="ECO:0000313" key="4">
    <source>
        <dbReference type="Proteomes" id="UP000576645"/>
    </source>
</evidence>
<dbReference type="Gene3D" id="1.20.1270.180">
    <property type="match status" value="1"/>
</dbReference>
<dbReference type="AlphaFoldDB" id="A0AAP6ZV27"/>
<evidence type="ECO:0000313" key="3">
    <source>
        <dbReference type="EMBL" id="NOJ26053.1"/>
    </source>
</evidence>
<reference evidence="3 4" key="1">
    <citation type="submission" date="2019-09" db="EMBL/GenBank/DDBJ databases">
        <title>Draft genome sequencing and comparative genomics of hatchery-associated Vibrios.</title>
        <authorList>
            <person name="Kehlet-Delgado H."/>
            <person name="Mueller R.S."/>
        </authorList>
    </citation>
    <scope>NUCLEOTIDE SEQUENCE [LARGE SCALE GENOMIC DNA]</scope>
    <source>
        <strain evidence="3 4">09-121-3</strain>
    </source>
</reference>
<keyword evidence="1" id="KW-0732">Signal</keyword>
<feature type="chain" id="PRO_5042899668" evidence="1">
    <location>
        <begin position="28"/>
        <end position="136"/>
    </location>
</feature>
<evidence type="ECO:0000259" key="2">
    <source>
        <dbReference type="Pfam" id="PF07007"/>
    </source>
</evidence>
<gene>
    <name evidence="3" type="ORF">F0238_25385</name>
</gene>